<keyword evidence="4 5" id="KW-0472">Membrane</keyword>
<keyword evidence="2 5" id="KW-0812">Transmembrane</keyword>
<dbReference type="Pfam" id="PF13515">
    <property type="entry name" value="FUSC_2"/>
    <property type="match status" value="1"/>
</dbReference>
<dbReference type="GO" id="GO:0016020">
    <property type="term" value="C:membrane"/>
    <property type="evidence" value="ECO:0007669"/>
    <property type="project" value="UniProtKB-SubCell"/>
</dbReference>
<dbReference type="Proteomes" id="UP000270046">
    <property type="component" value="Chromosome"/>
</dbReference>
<comment type="subcellular location">
    <subcellularLocation>
        <location evidence="1">Membrane</location>
        <topology evidence="1">Multi-pass membrane protein</topology>
    </subcellularLocation>
</comment>
<evidence type="ECO:0000256" key="4">
    <source>
        <dbReference type="ARBA" id="ARBA00023136"/>
    </source>
</evidence>
<sequence length="163" mass="18044">MNAVTKIDSAAWLFTIKCVIGVAICYYFYVEWPTFPFEWAIISVGLGLSFDNTNKAAVDRTVANITGCIAGLVLYPIPIARIMQLSIGLVLIVLIAFKFNKADMIRTAITAFVIVMLQNTGPRLWLIPLERALTTLVGCLVAFLLTLSFNLLLPKKIPSFTKQ</sequence>
<protein>
    <recommendedName>
        <fullName evidence="6">Integral membrane bound transporter domain-containing protein</fullName>
    </recommendedName>
</protein>
<evidence type="ECO:0000256" key="5">
    <source>
        <dbReference type="SAM" id="Phobius"/>
    </source>
</evidence>
<evidence type="ECO:0000256" key="3">
    <source>
        <dbReference type="ARBA" id="ARBA00022989"/>
    </source>
</evidence>
<proteinExistence type="predicted"/>
<gene>
    <name evidence="7" type="ORF">HYN43_029105</name>
</gene>
<reference evidence="7 8" key="1">
    <citation type="submission" date="2018-10" db="EMBL/GenBank/DDBJ databases">
        <title>Genome sequencing of Mucilaginibacter sp. HYN0043.</title>
        <authorList>
            <person name="Kim M."/>
            <person name="Yi H."/>
        </authorList>
    </citation>
    <scope>NUCLEOTIDE SEQUENCE [LARGE SCALE GENOMIC DNA]</scope>
    <source>
        <strain evidence="7 8">HYN0043</strain>
    </source>
</reference>
<evidence type="ECO:0000313" key="8">
    <source>
        <dbReference type="Proteomes" id="UP000270046"/>
    </source>
</evidence>
<dbReference type="EMBL" id="CP032869">
    <property type="protein sequence ID" value="AYL99082.1"/>
    <property type="molecule type" value="Genomic_DNA"/>
</dbReference>
<evidence type="ECO:0000259" key="6">
    <source>
        <dbReference type="Pfam" id="PF13515"/>
    </source>
</evidence>
<feature type="transmembrane region" description="Helical" evidence="5">
    <location>
        <begin position="79"/>
        <end position="97"/>
    </location>
</feature>
<dbReference type="InterPro" id="IPR049453">
    <property type="entry name" value="Memb_transporter_dom"/>
</dbReference>
<dbReference type="KEGG" id="muh:HYN43_029105"/>
<keyword evidence="8" id="KW-1185">Reference proteome</keyword>
<feature type="domain" description="Integral membrane bound transporter" evidence="6">
    <location>
        <begin position="37"/>
        <end position="144"/>
    </location>
</feature>
<organism evidence="7 8">
    <name type="scientific">Mucilaginibacter celer</name>
    <dbReference type="NCBI Taxonomy" id="2305508"/>
    <lineage>
        <taxon>Bacteria</taxon>
        <taxon>Pseudomonadati</taxon>
        <taxon>Bacteroidota</taxon>
        <taxon>Sphingobacteriia</taxon>
        <taxon>Sphingobacteriales</taxon>
        <taxon>Sphingobacteriaceae</taxon>
        <taxon>Mucilaginibacter</taxon>
    </lineage>
</organism>
<accession>A0A494W701</accession>
<name>A0A494W701_9SPHI</name>
<dbReference type="RefSeq" id="WP_119407325.1">
    <property type="nucleotide sequence ID" value="NZ_CP032869.1"/>
</dbReference>
<feature type="transmembrane region" description="Helical" evidence="5">
    <location>
        <begin position="12"/>
        <end position="29"/>
    </location>
</feature>
<keyword evidence="3 5" id="KW-1133">Transmembrane helix</keyword>
<dbReference type="OrthoDB" id="670056at2"/>
<feature type="transmembrane region" description="Helical" evidence="5">
    <location>
        <begin position="104"/>
        <end position="121"/>
    </location>
</feature>
<evidence type="ECO:0000313" key="7">
    <source>
        <dbReference type="EMBL" id="AYL99082.1"/>
    </source>
</evidence>
<evidence type="ECO:0000256" key="1">
    <source>
        <dbReference type="ARBA" id="ARBA00004141"/>
    </source>
</evidence>
<dbReference type="AlphaFoldDB" id="A0A494W701"/>
<evidence type="ECO:0000256" key="2">
    <source>
        <dbReference type="ARBA" id="ARBA00022692"/>
    </source>
</evidence>
<feature type="transmembrane region" description="Helical" evidence="5">
    <location>
        <begin position="133"/>
        <end position="153"/>
    </location>
</feature>